<feature type="region of interest" description="Disordered" evidence="1">
    <location>
        <begin position="409"/>
        <end position="432"/>
    </location>
</feature>
<keyword evidence="4" id="KW-1185">Reference proteome</keyword>
<dbReference type="OrthoDB" id="4773419at2759"/>
<keyword evidence="2" id="KW-1133">Transmembrane helix</keyword>
<dbReference type="EMBL" id="KQ964273">
    <property type="protein sequence ID" value="KXJ85891.1"/>
    <property type="molecule type" value="Genomic_DNA"/>
</dbReference>
<feature type="region of interest" description="Disordered" evidence="1">
    <location>
        <begin position="338"/>
        <end position="380"/>
    </location>
</feature>
<accession>A0A136ILP9</accession>
<protein>
    <submittedName>
        <fullName evidence="3">Uncharacterized protein</fullName>
    </submittedName>
</protein>
<feature type="transmembrane region" description="Helical" evidence="2">
    <location>
        <begin position="306"/>
        <end position="327"/>
    </location>
</feature>
<sequence length="522" mass="54994">MGETKIAVPIYITVRPAPEESRSAYLRESASSDMSVYSYTTLPVMAPDIAARATTMPLTTTFTPDPLCATPVLYGCSVLNGMGNTATIACYASAFTETRCSQSVSCYPDQGISGFTHGYTYSPASICPVGFTTAGYRHARGTVPGGVACCPTGYTWDSSNIIGGIDCERVPMTAGTLAVVLVETSTFWQTDSDCRAIATTQTWEAGPSATVVYVQYNDVKTAVGQLSVQFDARGVFLKDHTLTGSFTNLLSTTARTMSSTTSTINWNTVGLGIPTGFAGSSGASSGSSGGGSQSSSELADEFNTRLGVGIAVPAVVIILSTIIGCLVRRSRAKKRKLREAEAAGGTGATAFQNGSNQPDATLLPGANGGKPELHGAPAPAAVSFGGQRVAMATEKPELDESAAYMEMDSANTRPTPELDPRDVPRTTSTQPGTGISGMAEMGHGVYEQQQVPYHQAHELGGNVRSELHGDCLWHPSPPQPFSEHQPQQPAPSPDRETLLRQQLEAIRAQEQQITQELRGLGK</sequence>
<dbReference type="AlphaFoldDB" id="A0A136ILP9"/>
<dbReference type="InParanoid" id="A0A136ILP9"/>
<organism evidence="3 4">
    <name type="scientific">Microdochium bolleyi</name>
    <dbReference type="NCBI Taxonomy" id="196109"/>
    <lineage>
        <taxon>Eukaryota</taxon>
        <taxon>Fungi</taxon>
        <taxon>Dikarya</taxon>
        <taxon>Ascomycota</taxon>
        <taxon>Pezizomycotina</taxon>
        <taxon>Sordariomycetes</taxon>
        <taxon>Xylariomycetidae</taxon>
        <taxon>Xylariales</taxon>
        <taxon>Microdochiaceae</taxon>
        <taxon>Microdochium</taxon>
    </lineage>
</organism>
<evidence type="ECO:0000313" key="3">
    <source>
        <dbReference type="EMBL" id="KXJ85891.1"/>
    </source>
</evidence>
<keyword evidence="2" id="KW-0472">Membrane</keyword>
<gene>
    <name evidence="3" type="ORF">Micbo1qcDRAFT_220213</name>
</gene>
<feature type="region of interest" description="Disordered" evidence="1">
    <location>
        <begin position="471"/>
        <end position="496"/>
    </location>
</feature>
<name>A0A136ILP9_9PEZI</name>
<reference evidence="4" key="1">
    <citation type="submission" date="2016-02" db="EMBL/GenBank/DDBJ databases">
        <title>Draft genome sequence of Microdochium bolleyi, a fungal endophyte of beachgrass.</title>
        <authorList>
            <consortium name="DOE Joint Genome Institute"/>
            <person name="David A.S."/>
            <person name="May G."/>
            <person name="Haridas S."/>
            <person name="Lim J."/>
            <person name="Wang M."/>
            <person name="Labutti K."/>
            <person name="Lipzen A."/>
            <person name="Barry K."/>
            <person name="Grigoriev I.V."/>
        </authorList>
    </citation>
    <scope>NUCLEOTIDE SEQUENCE [LARGE SCALE GENOMIC DNA]</scope>
    <source>
        <strain evidence="4">J235TASD1</strain>
    </source>
</reference>
<proteinExistence type="predicted"/>
<evidence type="ECO:0000256" key="2">
    <source>
        <dbReference type="SAM" id="Phobius"/>
    </source>
</evidence>
<keyword evidence="2" id="KW-0812">Transmembrane</keyword>
<evidence type="ECO:0000256" key="1">
    <source>
        <dbReference type="SAM" id="MobiDB-lite"/>
    </source>
</evidence>
<dbReference type="Proteomes" id="UP000070501">
    <property type="component" value="Unassembled WGS sequence"/>
</dbReference>
<evidence type="ECO:0000313" key="4">
    <source>
        <dbReference type="Proteomes" id="UP000070501"/>
    </source>
</evidence>